<dbReference type="Proteomes" id="UP001597173">
    <property type="component" value="Unassembled WGS sequence"/>
</dbReference>
<evidence type="ECO:0000256" key="2">
    <source>
        <dbReference type="SAM" id="Phobius"/>
    </source>
</evidence>
<gene>
    <name evidence="3" type="ORF">ACFQ33_17115</name>
</gene>
<accession>A0ABW3Z090</accession>
<protein>
    <submittedName>
        <fullName evidence="3">DUF930 domain-containing protein</fullName>
    </submittedName>
</protein>
<dbReference type="RefSeq" id="WP_374840770.1">
    <property type="nucleotide sequence ID" value="NZ_JBHEEW010000016.1"/>
</dbReference>
<feature type="transmembrane region" description="Helical" evidence="2">
    <location>
        <begin position="9"/>
        <end position="29"/>
    </location>
</feature>
<feature type="compositionally biased region" description="Basic and acidic residues" evidence="1">
    <location>
        <begin position="52"/>
        <end position="68"/>
    </location>
</feature>
<dbReference type="Pfam" id="PF06059">
    <property type="entry name" value="DUF930"/>
    <property type="match status" value="1"/>
</dbReference>
<proteinExistence type="predicted"/>
<keyword evidence="2" id="KW-0812">Transmembrane</keyword>
<evidence type="ECO:0000256" key="1">
    <source>
        <dbReference type="SAM" id="MobiDB-lite"/>
    </source>
</evidence>
<keyword evidence="2" id="KW-1133">Transmembrane helix</keyword>
<evidence type="ECO:0000313" key="3">
    <source>
        <dbReference type="EMBL" id="MFD1329612.1"/>
    </source>
</evidence>
<feature type="compositionally biased region" description="Low complexity" evidence="1">
    <location>
        <begin position="150"/>
        <end position="163"/>
    </location>
</feature>
<comment type="caution">
    <text evidence="3">The sequence shown here is derived from an EMBL/GenBank/DDBJ whole genome shotgun (WGS) entry which is preliminary data.</text>
</comment>
<feature type="region of interest" description="Disordered" evidence="1">
    <location>
        <begin position="42"/>
        <end position="230"/>
    </location>
</feature>
<keyword evidence="2" id="KW-0472">Membrane</keyword>
<keyword evidence="4" id="KW-1185">Reference proteome</keyword>
<name>A0ABW3Z090_MYCRA</name>
<evidence type="ECO:0000313" key="4">
    <source>
        <dbReference type="Proteomes" id="UP001597173"/>
    </source>
</evidence>
<feature type="compositionally biased region" description="Polar residues" evidence="1">
    <location>
        <begin position="204"/>
        <end position="213"/>
    </location>
</feature>
<reference evidence="4" key="1">
    <citation type="journal article" date="2019" name="Int. J. Syst. Evol. Microbiol.">
        <title>The Global Catalogue of Microorganisms (GCM) 10K type strain sequencing project: providing services to taxonomists for standard genome sequencing and annotation.</title>
        <authorList>
            <consortium name="The Broad Institute Genomics Platform"/>
            <consortium name="The Broad Institute Genome Sequencing Center for Infectious Disease"/>
            <person name="Wu L."/>
            <person name="Ma J."/>
        </authorList>
    </citation>
    <scope>NUCLEOTIDE SEQUENCE [LARGE SCALE GENOMIC DNA]</scope>
    <source>
        <strain evidence="4">CCUG 55609</strain>
    </source>
</reference>
<feature type="compositionally biased region" description="Pro residues" evidence="1">
    <location>
        <begin position="74"/>
        <end position="84"/>
    </location>
</feature>
<dbReference type="InterPro" id="IPR009273">
    <property type="entry name" value="DUF930"/>
</dbReference>
<sequence>MADRLRQSLGWGAIVSIALHMLIAVILLVRIPLPDMTPRAEESVSVELVPPPEEKAVEEPPPEEKPVEEANLPEAPPEEPPPQPQEEAADQPADRVPIPILRPVLEFGEKDRGPSPSEEADLARMEAAQPDPPSAVKPVEEPKPPEEPAEQQPEPEMSAAAPAQTLNLPEDAAADGFPTASAEVGPGLGAEAVMPDDAKKADTARQTAAQESLTEAKRIFSSTDTGDPVAQTAMGDLPRDLRVEQLCSTELYAQLRNATPPYQPQLLPSYRLSKGTVLEVRRAAFHAKSRWFDLRFRCEVDADATRVVSFAFAVGGEIPKREWKKRGFPSL</sequence>
<organism evidence="3 4">
    <name type="scientific">Mycoplana ramosa</name>
    <name type="common">Mycoplana bullata</name>
    <dbReference type="NCBI Taxonomy" id="40837"/>
    <lineage>
        <taxon>Bacteria</taxon>
        <taxon>Pseudomonadati</taxon>
        <taxon>Pseudomonadota</taxon>
        <taxon>Alphaproteobacteria</taxon>
        <taxon>Hyphomicrobiales</taxon>
        <taxon>Rhizobiaceae</taxon>
        <taxon>Mycoplana</taxon>
    </lineage>
</organism>
<dbReference type="EMBL" id="JBHTNF010000012">
    <property type="protein sequence ID" value="MFD1329612.1"/>
    <property type="molecule type" value="Genomic_DNA"/>
</dbReference>